<dbReference type="GO" id="GO:0019171">
    <property type="term" value="F:(3R)-hydroxyacyl-[acyl-carrier-protein] dehydratase activity"/>
    <property type="evidence" value="ECO:0007669"/>
    <property type="project" value="EnsemblFungi"/>
</dbReference>
<accession>G8ZV85</accession>
<evidence type="ECO:0008006" key="3">
    <source>
        <dbReference type="Google" id="ProtNLM"/>
    </source>
</evidence>
<name>G8ZV85_TORDE</name>
<dbReference type="GeneID" id="11503930"/>
<gene>
    <name evidence="1" type="primary">TDEL0E02860</name>
    <name evidence="1" type="ORF">TDEL_0E02860</name>
</gene>
<dbReference type="RefSeq" id="XP_003681740.1">
    <property type="nucleotide sequence ID" value="XM_003681692.1"/>
</dbReference>
<dbReference type="STRING" id="1076872.G8ZV85"/>
<dbReference type="PRINTS" id="PR02096">
    <property type="entry name" value="HTDHYDRTASE2"/>
</dbReference>
<dbReference type="GO" id="GO:0005739">
    <property type="term" value="C:mitochondrion"/>
    <property type="evidence" value="ECO:0007669"/>
    <property type="project" value="EnsemblFungi"/>
</dbReference>
<dbReference type="SUPFAM" id="SSF54637">
    <property type="entry name" value="Thioesterase/thiol ester dehydrase-isomerase"/>
    <property type="match status" value="1"/>
</dbReference>
<dbReference type="HOGENOM" id="CLU_028690_2_0_1"/>
<dbReference type="PANTHER" id="PTHR28152">
    <property type="entry name" value="HYDROXYACYL-THIOESTER DEHYDRATASE TYPE 2, MITOCHONDRIAL"/>
    <property type="match status" value="1"/>
</dbReference>
<sequence>MQRIIKDLLNPYHLERYGNLIGGRIPHISTPKSLSIGEHLLYFNPVSKQLGTDGYYDDQSPGMILKDANLKYSRRVWAQGTIDVAGPLEFNREYKCQEKLQFIKKVRGDHYVCIERLISGDDKQMLLRETRTLAYTNSLARESTSISIDSSESISIGSFTFQKMDIVIYGQLSLNPHRIHWDRTYSCEKEGYKNIIVQGPFALQVLLRYAQNYIQSPVSQVRYRNYNYIYPNTRVEILVRSSSKNYQVWMRDSENRDIVFLKADMIC</sequence>
<dbReference type="Gene3D" id="3.10.129.10">
    <property type="entry name" value="Hotdog Thioesterase"/>
    <property type="match status" value="1"/>
</dbReference>
<dbReference type="PANTHER" id="PTHR28152:SF1">
    <property type="entry name" value="HYDROXYACYL-THIOESTER DEHYDRATASE TYPE 2, MITOCHONDRIAL"/>
    <property type="match status" value="1"/>
</dbReference>
<proteinExistence type="predicted"/>
<dbReference type="eggNOG" id="ENOG502S5QU">
    <property type="taxonomic scope" value="Eukaryota"/>
</dbReference>
<dbReference type="OrthoDB" id="3257538at2759"/>
<protein>
    <recommendedName>
        <fullName evidence="3">MaoC-like domain-containing protein</fullName>
    </recommendedName>
</protein>
<dbReference type="Proteomes" id="UP000005627">
    <property type="component" value="Chromosome 5"/>
</dbReference>
<dbReference type="EMBL" id="HE616746">
    <property type="protein sequence ID" value="CCE92529.1"/>
    <property type="molecule type" value="Genomic_DNA"/>
</dbReference>
<dbReference type="InterPro" id="IPR029069">
    <property type="entry name" value="HotDog_dom_sf"/>
</dbReference>
<dbReference type="KEGG" id="tdl:TDEL_0E02860"/>
<evidence type="ECO:0000313" key="1">
    <source>
        <dbReference type="EMBL" id="CCE92529.1"/>
    </source>
</evidence>
<dbReference type="AlphaFoldDB" id="G8ZV85"/>
<reference evidence="1 2" key="1">
    <citation type="journal article" date="2011" name="Proc. Natl. Acad. Sci. U.S.A.">
        <title>Evolutionary erosion of yeast sex chromosomes by mating-type switching accidents.</title>
        <authorList>
            <person name="Gordon J.L."/>
            <person name="Armisen D."/>
            <person name="Proux-Wera E."/>
            <person name="Oheigeartaigh S.S."/>
            <person name="Byrne K.P."/>
            <person name="Wolfe K.H."/>
        </authorList>
    </citation>
    <scope>NUCLEOTIDE SEQUENCE [LARGE SCALE GENOMIC DNA]</scope>
    <source>
        <strain evidence="2">ATCC 10662 / CBS 1146 / NBRC 0425 / NCYC 2629 / NRRL Y-866</strain>
    </source>
</reference>
<keyword evidence="2" id="KW-1185">Reference proteome</keyword>
<organism evidence="1 2">
    <name type="scientific">Torulaspora delbrueckii</name>
    <name type="common">Yeast</name>
    <name type="synonym">Candida colliculosa</name>
    <dbReference type="NCBI Taxonomy" id="4950"/>
    <lineage>
        <taxon>Eukaryota</taxon>
        <taxon>Fungi</taxon>
        <taxon>Dikarya</taxon>
        <taxon>Ascomycota</taxon>
        <taxon>Saccharomycotina</taxon>
        <taxon>Saccharomycetes</taxon>
        <taxon>Saccharomycetales</taxon>
        <taxon>Saccharomycetaceae</taxon>
        <taxon>Torulaspora</taxon>
    </lineage>
</organism>
<dbReference type="GO" id="GO:0006633">
    <property type="term" value="P:fatty acid biosynthetic process"/>
    <property type="evidence" value="ECO:0007669"/>
    <property type="project" value="InterPro"/>
</dbReference>
<dbReference type="InterPro" id="IPR052741">
    <property type="entry name" value="Mitochondrial_HTD2"/>
</dbReference>
<dbReference type="FunCoup" id="G8ZV85">
    <property type="interactions" value="59"/>
</dbReference>
<dbReference type="InterPro" id="IPR026223">
    <property type="entry name" value="Htd2"/>
</dbReference>
<evidence type="ECO:0000313" key="2">
    <source>
        <dbReference type="Proteomes" id="UP000005627"/>
    </source>
</evidence>
<dbReference type="InParanoid" id="G8ZV85"/>